<dbReference type="PIRSF" id="PIRSF028451">
    <property type="entry name" value="UCP028451"/>
    <property type="match status" value="1"/>
</dbReference>
<dbReference type="Proteomes" id="UP000199758">
    <property type="component" value="Unassembled WGS sequence"/>
</dbReference>
<dbReference type="AlphaFoldDB" id="A0A1M5MYD9"/>
<organism evidence="1 2">
    <name type="scientific">Hydrocarboniphaga daqingensis</name>
    <dbReference type="NCBI Taxonomy" id="490188"/>
    <lineage>
        <taxon>Bacteria</taxon>
        <taxon>Pseudomonadati</taxon>
        <taxon>Pseudomonadota</taxon>
        <taxon>Gammaproteobacteria</taxon>
        <taxon>Nevskiales</taxon>
        <taxon>Nevskiaceae</taxon>
        <taxon>Hydrocarboniphaga</taxon>
    </lineage>
</organism>
<gene>
    <name evidence="1" type="ORF">SAMN04488068_1519</name>
</gene>
<accession>A0A1M5MYD9</accession>
<name>A0A1M5MYD9_9GAMM</name>
<keyword evidence="2" id="KW-1185">Reference proteome</keyword>
<reference evidence="1 2" key="1">
    <citation type="submission" date="2016-11" db="EMBL/GenBank/DDBJ databases">
        <authorList>
            <person name="Jaros S."/>
            <person name="Januszkiewicz K."/>
            <person name="Wedrychowicz H."/>
        </authorList>
    </citation>
    <scope>NUCLEOTIDE SEQUENCE [LARGE SCALE GENOMIC DNA]</scope>
    <source>
        <strain evidence="1 2">CGMCC 1.7049</strain>
    </source>
</reference>
<protein>
    <submittedName>
        <fullName evidence="1">TIGR02453 family protein</fullName>
    </submittedName>
</protein>
<proteinExistence type="predicted"/>
<dbReference type="EMBL" id="FQWZ01000003">
    <property type="protein sequence ID" value="SHG81939.1"/>
    <property type="molecule type" value="Genomic_DNA"/>
</dbReference>
<dbReference type="PANTHER" id="PTHR36452:SF1">
    <property type="entry name" value="DUF2461 DOMAIN-CONTAINING PROTEIN"/>
    <property type="match status" value="1"/>
</dbReference>
<dbReference type="PANTHER" id="PTHR36452">
    <property type="entry name" value="CHROMOSOME 12, WHOLE GENOME SHOTGUN SEQUENCE"/>
    <property type="match status" value="1"/>
</dbReference>
<dbReference type="Pfam" id="PF09365">
    <property type="entry name" value="DUF2461"/>
    <property type="match status" value="1"/>
</dbReference>
<evidence type="ECO:0000313" key="2">
    <source>
        <dbReference type="Proteomes" id="UP000199758"/>
    </source>
</evidence>
<evidence type="ECO:0000313" key="1">
    <source>
        <dbReference type="EMBL" id="SHG81939.1"/>
    </source>
</evidence>
<dbReference type="RefSeq" id="WP_072896165.1">
    <property type="nucleotide sequence ID" value="NZ_FQWZ01000003.1"/>
</dbReference>
<dbReference type="InterPro" id="IPR015996">
    <property type="entry name" value="UCP028451"/>
</dbReference>
<dbReference type="NCBIfam" id="TIGR02453">
    <property type="entry name" value="TIGR02453 family protein"/>
    <property type="match status" value="1"/>
</dbReference>
<dbReference type="OrthoDB" id="9794241at2"/>
<sequence length="245" mass="27868">MPSAKSTPYFTPQSLRFLTELSRNNNREWFTEHKAQYEASLREPSLRLIADMAEPLATISPQLRAEPKRVGGSLFRIHRDVRFSGDKSPYKRHVGITFFHAATRAVARSEGSNASMGRLDAPVLYLHIQPGASFVGGGIWHPQPDTLKLIRDYLLNNPRSWKDATRKPGLPDPWHLDGEALTRPPRGYDPAHELIDDLKRKDFIASRALSDDEVMAPDLVKRLTRHYEQIAPLYDWLCGALDLDF</sequence>
<dbReference type="InterPro" id="IPR012808">
    <property type="entry name" value="CHP02453"/>
</dbReference>